<dbReference type="Proteomes" id="UP000592180">
    <property type="component" value="Unassembled WGS sequence"/>
</dbReference>
<evidence type="ECO:0000313" key="1">
    <source>
        <dbReference type="EMBL" id="MBB4807184.1"/>
    </source>
</evidence>
<proteinExistence type="predicted"/>
<dbReference type="AlphaFoldDB" id="A0A840KHM3"/>
<comment type="caution">
    <text evidence="1">The sequence shown here is derived from an EMBL/GenBank/DDBJ whole genome shotgun (WGS) entry which is preliminary data.</text>
</comment>
<name>A0A840KHM3_9FLAO</name>
<accession>A0A840KHM3</accession>
<protein>
    <submittedName>
        <fullName evidence="1">Uncharacterized protein</fullName>
    </submittedName>
</protein>
<dbReference type="EMBL" id="JACHLE010000003">
    <property type="protein sequence ID" value="MBB4807184.1"/>
    <property type="molecule type" value="Genomic_DNA"/>
</dbReference>
<organism evidence="1 2">
    <name type="scientific">Chryseobacterium defluvii</name>
    <dbReference type="NCBI Taxonomy" id="160396"/>
    <lineage>
        <taxon>Bacteria</taxon>
        <taxon>Pseudomonadati</taxon>
        <taxon>Bacteroidota</taxon>
        <taxon>Flavobacteriia</taxon>
        <taxon>Flavobacteriales</taxon>
        <taxon>Weeksellaceae</taxon>
        <taxon>Chryseobacterium group</taxon>
        <taxon>Chryseobacterium</taxon>
    </lineage>
</organism>
<reference evidence="1 2" key="1">
    <citation type="submission" date="2020-08" db="EMBL/GenBank/DDBJ databases">
        <title>Functional genomics of gut bacteria from endangered species of beetles.</title>
        <authorList>
            <person name="Carlos-Shanley C."/>
        </authorList>
    </citation>
    <scope>NUCLEOTIDE SEQUENCE [LARGE SCALE GENOMIC DNA]</scope>
    <source>
        <strain evidence="1 2">S00151</strain>
    </source>
</reference>
<keyword evidence="2" id="KW-1185">Reference proteome</keyword>
<gene>
    <name evidence="1" type="ORF">HNP38_002488</name>
</gene>
<evidence type="ECO:0000313" key="2">
    <source>
        <dbReference type="Proteomes" id="UP000592180"/>
    </source>
</evidence>
<sequence>MAREKVKIGFFHIQSKVRPDVPVFANYHFQSVKILILIGLYINSNVAMTATDLTVNLTVLENEY</sequence>